<feature type="active site" evidence="1">
    <location>
        <position position="119"/>
    </location>
</feature>
<evidence type="ECO:0000256" key="1">
    <source>
        <dbReference type="HAMAP-Rule" id="MF_01917"/>
    </source>
</evidence>
<dbReference type="NCBIfam" id="NF008427">
    <property type="entry name" value="PRK11263.1"/>
    <property type="match status" value="1"/>
</dbReference>
<dbReference type="PANTHER" id="PTHR21248:SF22">
    <property type="entry name" value="PHOSPHOLIPASE D"/>
    <property type="match status" value="1"/>
</dbReference>
<dbReference type="GO" id="GO:0008808">
    <property type="term" value="F:cardiolipin synthase activity"/>
    <property type="evidence" value="ECO:0007669"/>
    <property type="project" value="InterPro"/>
</dbReference>
<feature type="active site" evidence="1">
    <location>
        <position position="112"/>
    </location>
</feature>
<dbReference type="CDD" id="cd09110">
    <property type="entry name" value="PLDc_CLS_1"/>
    <property type="match status" value="1"/>
</dbReference>
<dbReference type="EMBL" id="LN827929">
    <property type="protein sequence ID" value="CEZ20096.1"/>
    <property type="molecule type" value="Genomic_DNA"/>
</dbReference>
<keyword evidence="4" id="KW-1185">Reference proteome</keyword>
<keyword evidence="1" id="KW-0472">Membrane</keyword>
<feature type="active site" evidence="1">
    <location>
        <position position="298"/>
    </location>
</feature>
<comment type="similarity">
    <text evidence="1">Belongs to the phospholipase D family. Cardiolipin synthase subfamily. ClsB sub-subfamily.</text>
</comment>
<keyword evidence="1" id="KW-0444">Lipid biosynthesis</keyword>
<dbReference type="HOGENOM" id="CLU_038053_0_0_4"/>
<keyword evidence="1" id="KW-0443">Lipid metabolism</keyword>
<sequence>MPYYIKGNKIELLKNGKDYFAAVIQSIKKARKSIFIEAYIFSHDMTGKKILTVLKEASQKGIKVYLLLDGFGSRDLSLKVINEIKASKIYFLFYHPKIAPYQMKRISLRRLHRKMILIDHEIAYIGGINIIDDMHVPNGKAPRIDYAAQIKGPVVHLISRSMVKLWKRVSWSHFEKSFIPKDFYKQIVEYPNGTKLNFIERDNFRHRRDIEKAYLDAIENAQDEILIANAYFIPGKRFERALIAAAHRGVSVTLLLKGEIDYFLSNATRAFYGKFLKEGITIFEYTKSFMHSKVAVIDDTWSTVGSSNIDPFSLLLAREANIFIWDKSFATQLKKNIKEDIRLGGTEILLKDWDKSHLVKRIKSRIAYFIIRISLGVANI</sequence>
<dbReference type="OrthoDB" id="9762009at2"/>
<proteinExistence type="inferred from homology"/>
<comment type="catalytic activity">
    <reaction evidence="1">
        <text>2 a 1,2-diacyl-sn-glycero-3-phospho-(1'-sn-glycerol) = a cardiolipin + glycerol</text>
        <dbReference type="Rhea" id="RHEA:31451"/>
        <dbReference type="ChEBI" id="CHEBI:17754"/>
        <dbReference type="ChEBI" id="CHEBI:62237"/>
        <dbReference type="ChEBI" id="CHEBI:64716"/>
    </reaction>
</comment>
<dbReference type="GO" id="GO:0005886">
    <property type="term" value="C:plasma membrane"/>
    <property type="evidence" value="ECO:0007669"/>
    <property type="project" value="UniProtKB-SubCell"/>
</dbReference>
<gene>
    <name evidence="1" type="primary">clsB</name>
    <name evidence="3" type="ORF">BN1208_1216</name>
</gene>
<dbReference type="SMART" id="SM00155">
    <property type="entry name" value="PLDc"/>
    <property type="match status" value="2"/>
</dbReference>
<dbReference type="PROSITE" id="PS50035">
    <property type="entry name" value="PLD"/>
    <property type="match status" value="2"/>
</dbReference>
<name>A0A0D6EX82_9PROT</name>
<dbReference type="PIRSF" id="PIRSF000850">
    <property type="entry name" value="Phospholipase_D_PSS"/>
    <property type="match status" value="1"/>
</dbReference>
<dbReference type="CDD" id="cd09159">
    <property type="entry name" value="PLDc_ybhO_like_2"/>
    <property type="match status" value="1"/>
</dbReference>
<keyword evidence="1" id="KW-1208">Phospholipid metabolism</keyword>
<feature type="domain" description="PLD phosphodiesterase" evidence="2">
    <location>
        <begin position="107"/>
        <end position="134"/>
    </location>
</feature>
<dbReference type="InterPro" id="IPR030872">
    <property type="entry name" value="Cardiolipin_synth_ClsB"/>
</dbReference>
<keyword evidence="1" id="KW-1003">Cell membrane</keyword>
<reference evidence="4" key="1">
    <citation type="submission" date="2014-12" db="EMBL/GenBank/DDBJ databases">
        <authorList>
            <person name="Salcher M.M."/>
        </authorList>
    </citation>
    <scope>NUCLEOTIDE SEQUENCE [LARGE SCALE GENOMIC DNA]</scope>
    <source>
        <strain evidence="4">MMS-10A-171</strain>
    </source>
</reference>
<accession>A0A0D6EX82</accession>
<dbReference type="Pfam" id="PF13091">
    <property type="entry name" value="PLDc_2"/>
    <property type="match status" value="2"/>
</dbReference>
<dbReference type="Proteomes" id="UP000064007">
    <property type="component" value="Chromosome 1"/>
</dbReference>
<feature type="domain" description="PLD phosphodiesterase" evidence="2">
    <location>
        <begin position="286"/>
        <end position="313"/>
    </location>
</feature>
<dbReference type="Gene3D" id="3.30.870.10">
    <property type="entry name" value="Endonuclease Chain A"/>
    <property type="match status" value="2"/>
</dbReference>
<dbReference type="KEGG" id="mbat:BN1208_1216"/>
<dbReference type="STRING" id="1581557.BN1208_1216"/>
<dbReference type="HAMAP" id="MF_01917">
    <property type="entry name" value="Cardiolipin_synth_ClsB"/>
    <property type="match status" value="1"/>
</dbReference>
<dbReference type="SUPFAM" id="SSF56024">
    <property type="entry name" value="Phospholipase D/nuclease"/>
    <property type="match status" value="2"/>
</dbReference>
<dbReference type="EC" id="2.7.8.-" evidence="1"/>
<dbReference type="InterPro" id="IPR001736">
    <property type="entry name" value="PLipase_D/transphosphatidylase"/>
</dbReference>
<comment type="subcellular location">
    <subcellularLocation>
        <location evidence="1">Cell membrane</location>
        <topology evidence="1">Peripheral membrane protein</topology>
    </subcellularLocation>
</comment>
<evidence type="ECO:0000313" key="4">
    <source>
        <dbReference type="Proteomes" id="UP000064007"/>
    </source>
</evidence>
<evidence type="ECO:0000313" key="3">
    <source>
        <dbReference type="EMBL" id="CEZ20096.1"/>
    </source>
</evidence>
<comment type="function">
    <text evidence="1">Catalyzes the phosphatidyl group transfer from one phosphatidylglycerol molecule to another to form cardiolipin (CL) (diphosphatidylglycerol) and glycerol.</text>
</comment>
<dbReference type="RefSeq" id="WP_046488832.1">
    <property type="nucleotide sequence ID" value="NZ_LN827929.1"/>
</dbReference>
<feature type="active site" evidence="1">
    <location>
        <position position="293"/>
    </location>
</feature>
<dbReference type="InterPro" id="IPR025202">
    <property type="entry name" value="PLD-like_dom"/>
</dbReference>
<dbReference type="AlphaFoldDB" id="A0A0D6EX82"/>
<dbReference type="PANTHER" id="PTHR21248">
    <property type="entry name" value="CARDIOLIPIN SYNTHASE"/>
    <property type="match status" value="1"/>
</dbReference>
<evidence type="ECO:0000259" key="2">
    <source>
        <dbReference type="PROSITE" id="PS50035"/>
    </source>
</evidence>
<protein>
    <recommendedName>
        <fullName evidence="1">Cardiolipin synthase B</fullName>
        <shortName evidence="1">CL synthase</shortName>
        <ecNumber evidence="1">2.7.8.-</ecNumber>
    </recommendedName>
</protein>
<feature type="active site" evidence="1">
    <location>
        <position position="114"/>
    </location>
</feature>
<feature type="active site" evidence="1">
    <location>
        <position position="291"/>
    </location>
</feature>
<dbReference type="GO" id="GO:0032049">
    <property type="term" value="P:cardiolipin biosynthetic process"/>
    <property type="evidence" value="ECO:0007669"/>
    <property type="project" value="InterPro"/>
</dbReference>
<keyword evidence="1" id="KW-0808">Transferase</keyword>
<keyword evidence="1" id="KW-0594">Phospholipid biosynthesis</keyword>
<organism evidence="3 4">
    <name type="scientific">Candidatus Methylopumilus planktonicus</name>
    <dbReference type="NCBI Taxonomy" id="1581557"/>
    <lineage>
        <taxon>Bacteria</taxon>
        <taxon>Pseudomonadati</taxon>
        <taxon>Pseudomonadota</taxon>
        <taxon>Betaproteobacteria</taxon>
        <taxon>Nitrosomonadales</taxon>
        <taxon>Methylophilaceae</taxon>
        <taxon>Candidatus Methylopumilus</taxon>
    </lineage>
</organism>